<name>A0A9X1YGD2_9PROT</name>
<comment type="caution">
    <text evidence="2">The sequence shown here is derived from an EMBL/GenBank/DDBJ whole genome shotgun (WGS) entry which is preliminary data.</text>
</comment>
<dbReference type="Pfam" id="PF01381">
    <property type="entry name" value="HTH_3"/>
    <property type="match status" value="1"/>
</dbReference>
<evidence type="ECO:0000259" key="1">
    <source>
        <dbReference type="PROSITE" id="PS50943"/>
    </source>
</evidence>
<dbReference type="EMBL" id="JALPRX010000068">
    <property type="protein sequence ID" value="MCK8785776.1"/>
    <property type="molecule type" value="Genomic_DNA"/>
</dbReference>
<dbReference type="InterPro" id="IPR010982">
    <property type="entry name" value="Lambda_DNA-bd_dom_sf"/>
</dbReference>
<dbReference type="PROSITE" id="PS50943">
    <property type="entry name" value="HTH_CROC1"/>
    <property type="match status" value="1"/>
</dbReference>
<sequence length="93" mass="10000">MRHQLHDAVVAGGLPWSEAVRRMRSALGMTQEQFARAFRITKRQVAELEAGTANPTVATLGRLGRPFGFRVGFIHPGDEAATAGRPDAASDDA</sequence>
<dbReference type="SMART" id="SM00530">
    <property type="entry name" value="HTH_XRE"/>
    <property type="match status" value="1"/>
</dbReference>
<evidence type="ECO:0000313" key="2">
    <source>
        <dbReference type="EMBL" id="MCK8785776.1"/>
    </source>
</evidence>
<feature type="domain" description="HTH cro/C1-type" evidence="1">
    <location>
        <begin position="20"/>
        <end position="74"/>
    </location>
</feature>
<keyword evidence="3" id="KW-1185">Reference proteome</keyword>
<dbReference type="SUPFAM" id="SSF47413">
    <property type="entry name" value="lambda repressor-like DNA-binding domains"/>
    <property type="match status" value="1"/>
</dbReference>
<protein>
    <submittedName>
        <fullName evidence="2">Helix-turn-helix transcriptional regulator</fullName>
    </submittedName>
</protein>
<dbReference type="InterPro" id="IPR001387">
    <property type="entry name" value="Cro/C1-type_HTH"/>
</dbReference>
<evidence type="ECO:0000313" key="3">
    <source>
        <dbReference type="Proteomes" id="UP001139516"/>
    </source>
</evidence>
<accession>A0A9X1YGD2</accession>
<proteinExistence type="predicted"/>
<dbReference type="GO" id="GO:0003677">
    <property type="term" value="F:DNA binding"/>
    <property type="evidence" value="ECO:0007669"/>
    <property type="project" value="InterPro"/>
</dbReference>
<dbReference type="Gene3D" id="1.10.260.40">
    <property type="entry name" value="lambda repressor-like DNA-binding domains"/>
    <property type="match status" value="1"/>
</dbReference>
<reference evidence="2" key="1">
    <citation type="submission" date="2022-04" db="EMBL/GenBank/DDBJ databases">
        <title>Roseomonas acroporae sp. nov., isolated from coral Acropora digitifera.</title>
        <authorList>
            <person name="Sun H."/>
        </authorList>
    </citation>
    <scope>NUCLEOTIDE SEQUENCE</scope>
    <source>
        <strain evidence="2">NAR14</strain>
    </source>
</reference>
<organism evidence="2 3">
    <name type="scientific">Roseomonas acroporae</name>
    <dbReference type="NCBI Taxonomy" id="2937791"/>
    <lineage>
        <taxon>Bacteria</taxon>
        <taxon>Pseudomonadati</taxon>
        <taxon>Pseudomonadota</taxon>
        <taxon>Alphaproteobacteria</taxon>
        <taxon>Acetobacterales</taxon>
        <taxon>Roseomonadaceae</taxon>
        <taxon>Roseomonas</taxon>
    </lineage>
</organism>
<dbReference type="Proteomes" id="UP001139516">
    <property type="component" value="Unassembled WGS sequence"/>
</dbReference>
<gene>
    <name evidence="2" type="ORF">M0638_15460</name>
</gene>
<dbReference type="AlphaFoldDB" id="A0A9X1YGD2"/>
<dbReference type="CDD" id="cd00093">
    <property type="entry name" value="HTH_XRE"/>
    <property type="match status" value="1"/>
</dbReference>